<dbReference type="AlphaFoldDB" id="A0A518HX80"/>
<dbReference type="Gene3D" id="2.40.110.10">
    <property type="entry name" value="Butyryl-CoA Dehydrogenase, subunit A, domain 2"/>
    <property type="match status" value="1"/>
</dbReference>
<sequence>MRHSTTIPGFKSLLETLASQASRWRTTSDWPAESLLRCGQQGIFRGLSGLAPTEADPRAWTAVDQTETLIGLARADLLTTFVITQHVGAIKRIAASDRLAEGGHAASRLQESVLPRLLDGTTIASVGISHLTTSRLHLGRPAVVAAPVHQGGEQGDELGAERGAQRGYRLSGIIPWVTGAPAVGYVVVGATCDDATQILALIRPSDAGVRAGRGADMVAMSASCTDAIELNDVFVPGQHVLSGPRQNVLAPAKQRQGAPTGAGGLQTSALALGLSYAALDYLRDESGRRSNLIPIVDRFDDEHERLHQTIRSAAGGDSGHDSAAIRSLANGLVQRTTAAAMTTAKGAGMMIDHPVGRWCQQALFFLVWSCPQPVADAHLCELAGLE</sequence>
<gene>
    <name evidence="1" type="ORF">Enr13x_53320</name>
</gene>
<evidence type="ECO:0008006" key="3">
    <source>
        <dbReference type="Google" id="ProtNLM"/>
    </source>
</evidence>
<dbReference type="Proteomes" id="UP000319004">
    <property type="component" value="Chromosome"/>
</dbReference>
<accession>A0A518HX80</accession>
<dbReference type="RefSeq" id="WP_145389606.1">
    <property type="nucleotide sequence ID" value="NZ_CP037423.1"/>
</dbReference>
<keyword evidence="2" id="KW-1185">Reference proteome</keyword>
<dbReference type="OrthoDB" id="248779at2"/>
<evidence type="ECO:0000313" key="2">
    <source>
        <dbReference type="Proteomes" id="UP000319004"/>
    </source>
</evidence>
<reference evidence="1 2" key="1">
    <citation type="submission" date="2019-03" db="EMBL/GenBank/DDBJ databases">
        <title>Deep-cultivation of Planctomycetes and their phenomic and genomic characterization uncovers novel biology.</title>
        <authorList>
            <person name="Wiegand S."/>
            <person name="Jogler M."/>
            <person name="Boedeker C."/>
            <person name="Pinto D."/>
            <person name="Vollmers J."/>
            <person name="Rivas-Marin E."/>
            <person name="Kohn T."/>
            <person name="Peeters S.H."/>
            <person name="Heuer A."/>
            <person name="Rast P."/>
            <person name="Oberbeckmann S."/>
            <person name="Bunk B."/>
            <person name="Jeske O."/>
            <person name="Meyerdierks A."/>
            <person name="Storesund J.E."/>
            <person name="Kallscheuer N."/>
            <person name="Luecker S."/>
            <person name="Lage O.M."/>
            <person name="Pohl T."/>
            <person name="Merkel B.J."/>
            <person name="Hornburger P."/>
            <person name="Mueller R.-W."/>
            <person name="Bruemmer F."/>
            <person name="Labrenz M."/>
            <person name="Spormann A.M."/>
            <person name="Op den Camp H."/>
            <person name="Overmann J."/>
            <person name="Amann R."/>
            <person name="Jetten M.S.M."/>
            <person name="Mascher T."/>
            <person name="Medema M.H."/>
            <person name="Devos D.P."/>
            <person name="Kaster A.-K."/>
            <person name="Ovreas L."/>
            <person name="Rohde M."/>
            <person name="Galperin M.Y."/>
            <person name="Jogler C."/>
        </authorList>
    </citation>
    <scope>NUCLEOTIDE SEQUENCE [LARGE SCALE GENOMIC DNA]</scope>
    <source>
        <strain evidence="1 2">Enr13</strain>
    </source>
</reference>
<dbReference type="KEGG" id="snep:Enr13x_53320"/>
<dbReference type="InterPro" id="IPR009100">
    <property type="entry name" value="AcylCoA_DH/oxidase_NM_dom_sf"/>
</dbReference>
<proteinExistence type="predicted"/>
<protein>
    <recommendedName>
        <fullName evidence="3">Acyl-CoA dehydrogenase</fullName>
    </recommendedName>
</protein>
<evidence type="ECO:0000313" key="1">
    <source>
        <dbReference type="EMBL" id="QDV45453.1"/>
    </source>
</evidence>
<name>A0A518HX80_9BACT</name>
<dbReference type="SUPFAM" id="SSF56645">
    <property type="entry name" value="Acyl-CoA dehydrogenase NM domain-like"/>
    <property type="match status" value="1"/>
</dbReference>
<dbReference type="EMBL" id="CP037423">
    <property type="protein sequence ID" value="QDV45453.1"/>
    <property type="molecule type" value="Genomic_DNA"/>
</dbReference>
<dbReference type="InterPro" id="IPR046373">
    <property type="entry name" value="Acyl-CoA_Oxase/DH_mid-dom_sf"/>
</dbReference>
<dbReference type="GO" id="GO:0016627">
    <property type="term" value="F:oxidoreductase activity, acting on the CH-CH group of donors"/>
    <property type="evidence" value="ECO:0007669"/>
    <property type="project" value="InterPro"/>
</dbReference>
<organism evidence="1 2">
    <name type="scientific">Stieleria neptunia</name>
    <dbReference type="NCBI Taxonomy" id="2527979"/>
    <lineage>
        <taxon>Bacteria</taxon>
        <taxon>Pseudomonadati</taxon>
        <taxon>Planctomycetota</taxon>
        <taxon>Planctomycetia</taxon>
        <taxon>Pirellulales</taxon>
        <taxon>Pirellulaceae</taxon>
        <taxon>Stieleria</taxon>
    </lineage>
</organism>